<protein>
    <submittedName>
        <fullName evidence="2">Uncharacterized protein</fullName>
    </submittedName>
</protein>
<gene>
    <name evidence="2" type="ORF">AWC38_SpisGene9053</name>
</gene>
<proteinExistence type="predicted"/>
<sequence length="196" mass="21608">MGQHIFLRISIGILFSGILNAGSNVATACPSPPITYASEDDDITLCWKLLPEAANSAYLRRITVSALKRPNEIDMEKIASTNKTGQFFRVYDSNHNGLYKDKATVFADVSTGMFYLKITDYSSDMDNVYCPFYEMTVINNIPTCHTQALFLRNAALKTTEISRPVEGRTSLSVKYTPSGLMRTCLIAIAATIAAVL</sequence>
<comment type="caution">
    <text evidence="2">The sequence shown here is derived from an EMBL/GenBank/DDBJ whole genome shotgun (WGS) entry which is preliminary data.</text>
</comment>
<evidence type="ECO:0000313" key="2">
    <source>
        <dbReference type="EMBL" id="PFX26251.1"/>
    </source>
</evidence>
<dbReference type="OrthoDB" id="5988901at2759"/>
<reference evidence="3" key="1">
    <citation type="journal article" date="2017" name="bioRxiv">
        <title>Comparative analysis of the genomes of Stylophora pistillata and Acropora digitifera provides evidence for extensive differences between species of corals.</title>
        <authorList>
            <person name="Voolstra C.R."/>
            <person name="Li Y."/>
            <person name="Liew Y.J."/>
            <person name="Baumgarten S."/>
            <person name="Zoccola D."/>
            <person name="Flot J.-F."/>
            <person name="Tambutte S."/>
            <person name="Allemand D."/>
            <person name="Aranda M."/>
        </authorList>
    </citation>
    <scope>NUCLEOTIDE SEQUENCE [LARGE SCALE GENOMIC DNA]</scope>
</reference>
<dbReference type="Proteomes" id="UP000225706">
    <property type="component" value="Unassembled WGS sequence"/>
</dbReference>
<dbReference type="AlphaFoldDB" id="A0A2B4S8N0"/>
<feature type="chain" id="PRO_5012699282" evidence="1">
    <location>
        <begin position="22"/>
        <end position="196"/>
    </location>
</feature>
<evidence type="ECO:0000313" key="3">
    <source>
        <dbReference type="Proteomes" id="UP000225706"/>
    </source>
</evidence>
<keyword evidence="1" id="KW-0732">Signal</keyword>
<organism evidence="2 3">
    <name type="scientific">Stylophora pistillata</name>
    <name type="common">Smooth cauliflower coral</name>
    <dbReference type="NCBI Taxonomy" id="50429"/>
    <lineage>
        <taxon>Eukaryota</taxon>
        <taxon>Metazoa</taxon>
        <taxon>Cnidaria</taxon>
        <taxon>Anthozoa</taxon>
        <taxon>Hexacorallia</taxon>
        <taxon>Scleractinia</taxon>
        <taxon>Astrocoeniina</taxon>
        <taxon>Pocilloporidae</taxon>
        <taxon>Stylophora</taxon>
    </lineage>
</organism>
<evidence type="ECO:0000256" key="1">
    <source>
        <dbReference type="SAM" id="SignalP"/>
    </source>
</evidence>
<dbReference type="EMBL" id="LSMT01000130">
    <property type="protein sequence ID" value="PFX26251.1"/>
    <property type="molecule type" value="Genomic_DNA"/>
</dbReference>
<accession>A0A2B4S8N0</accession>
<keyword evidence="3" id="KW-1185">Reference proteome</keyword>
<name>A0A2B4S8N0_STYPI</name>
<feature type="signal peptide" evidence="1">
    <location>
        <begin position="1"/>
        <end position="21"/>
    </location>
</feature>